<reference evidence="9" key="1">
    <citation type="submission" date="2016-10" db="EMBL/GenBank/DDBJ databases">
        <authorList>
            <person name="Varghese N."/>
            <person name="Submissions S."/>
        </authorList>
    </citation>
    <scope>NUCLEOTIDE SEQUENCE [LARGE SCALE GENOMIC DNA]</scope>
    <source>
        <strain evidence="9">CGMCC 4.7038</strain>
    </source>
</reference>
<dbReference type="PANTHER" id="PTHR42813:SF2">
    <property type="entry name" value="DEHYDROGENASE, ZINC-CONTAINING, PUTATIVE (AFU_ORTHOLOGUE AFUA_2G02810)-RELATED"/>
    <property type="match status" value="1"/>
</dbReference>
<dbReference type="InterPro" id="IPR011032">
    <property type="entry name" value="GroES-like_sf"/>
</dbReference>
<dbReference type="Gene3D" id="3.40.50.720">
    <property type="entry name" value="NAD(P)-binding Rossmann-like Domain"/>
    <property type="match status" value="1"/>
</dbReference>
<dbReference type="Pfam" id="PF08240">
    <property type="entry name" value="ADH_N"/>
    <property type="match status" value="1"/>
</dbReference>
<comment type="cofactor">
    <cofactor evidence="1 5">
        <name>Zn(2+)</name>
        <dbReference type="ChEBI" id="CHEBI:29105"/>
    </cofactor>
</comment>
<gene>
    <name evidence="8" type="ORF">SAMN05443287_10991</name>
</gene>
<dbReference type="OrthoDB" id="3399630at2"/>
<name>A0A1H7CKF3_9ACTN</name>
<evidence type="ECO:0000256" key="3">
    <source>
        <dbReference type="ARBA" id="ARBA00022833"/>
    </source>
</evidence>
<dbReference type="SUPFAM" id="SSF51735">
    <property type="entry name" value="NAD(P)-binding Rossmann-fold domains"/>
    <property type="match status" value="1"/>
</dbReference>
<dbReference type="PROSITE" id="PS00059">
    <property type="entry name" value="ADH_ZINC"/>
    <property type="match status" value="1"/>
</dbReference>
<dbReference type="SUPFAM" id="SSF50129">
    <property type="entry name" value="GroES-like"/>
    <property type="match status" value="1"/>
</dbReference>
<comment type="similarity">
    <text evidence="5">Belongs to the zinc-containing alcohol dehydrogenase family.</text>
</comment>
<feature type="domain" description="Alcohol dehydrogenase-like N-terminal" evidence="7">
    <location>
        <begin position="25"/>
        <end position="149"/>
    </location>
</feature>
<dbReference type="InterPro" id="IPR036291">
    <property type="entry name" value="NAD(P)-bd_dom_sf"/>
</dbReference>
<dbReference type="RefSeq" id="WP_092381907.1">
    <property type="nucleotide sequence ID" value="NZ_BOPI01000016.1"/>
</dbReference>
<dbReference type="GO" id="GO:0016491">
    <property type="term" value="F:oxidoreductase activity"/>
    <property type="evidence" value="ECO:0007669"/>
    <property type="project" value="UniProtKB-KW"/>
</dbReference>
<evidence type="ECO:0000256" key="4">
    <source>
        <dbReference type="ARBA" id="ARBA00023002"/>
    </source>
</evidence>
<dbReference type="STRING" id="1144548.SAMN05443287_10991"/>
<proteinExistence type="inferred from homology"/>
<evidence type="ECO:0000313" key="9">
    <source>
        <dbReference type="Proteomes" id="UP000198707"/>
    </source>
</evidence>
<dbReference type="EMBL" id="FNYV01000009">
    <property type="protein sequence ID" value="SEJ87622.1"/>
    <property type="molecule type" value="Genomic_DNA"/>
</dbReference>
<dbReference type="PANTHER" id="PTHR42813">
    <property type="entry name" value="ZINC-TYPE ALCOHOL DEHYDROGENASE-LIKE"/>
    <property type="match status" value="1"/>
</dbReference>
<evidence type="ECO:0000259" key="6">
    <source>
        <dbReference type="Pfam" id="PF00107"/>
    </source>
</evidence>
<dbReference type="InterPro" id="IPR013154">
    <property type="entry name" value="ADH-like_N"/>
</dbReference>
<dbReference type="InterPro" id="IPR002328">
    <property type="entry name" value="ADH_Zn_CS"/>
</dbReference>
<evidence type="ECO:0000256" key="1">
    <source>
        <dbReference type="ARBA" id="ARBA00001947"/>
    </source>
</evidence>
<keyword evidence="2 5" id="KW-0479">Metal-binding</keyword>
<keyword evidence="4" id="KW-0560">Oxidoreductase</keyword>
<keyword evidence="3 5" id="KW-0862">Zinc</keyword>
<dbReference type="Pfam" id="PF00107">
    <property type="entry name" value="ADH_zinc_N"/>
    <property type="match status" value="1"/>
</dbReference>
<dbReference type="AlphaFoldDB" id="A0A1H7CKF3"/>
<dbReference type="GO" id="GO:0008270">
    <property type="term" value="F:zinc ion binding"/>
    <property type="evidence" value="ECO:0007669"/>
    <property type="project" value="InterPro"/>
</dbReference>
<evidence type="ECO:0000256" key="2">
    <source>
        <dbReference type="ARBA" id="ARBA00022723"/>
    </source>
</evidence>
<protein>
    <submittedName>
        <fullName evidence="8">Threonine dehydrogenase</fullName>
    </submittedName>
</protein>
<accession>A0A1H7CKF3</accession>
<dbReference type="InterPro" id="IPR013149">
    <property type="entry name" value="ADH-like_C"/>
</dbReference>
<organism evidence="8 9">
    <name type="scientific">Micromonospora phaseoli</name>
    <dbReference type="NCBI Taxonomy" id="1144548"/>
    <lineage>
        <taxon>Bacteria</taxon>
        <taxon>Bacillati</taxon>
        <taxon>Actinomycetota</taxon>
        <taxon>Actinomycetes</taxon>
        <taxon>Micromonosporales</taxon>
        <taxon>Micromonosporaceae</taxon>
        <taxon>Micromonospora</taxon>
    </lineage>
</organism>
<feature type="domain" description="Alcohol dehydrogenase-like C-terminal" evidence="6">
    <location>
        <begin position="196"/>
        <end position="264"/>
    </location>
</feature>
<evidence type="ECO:0000259" key="7">
    <source>
        <dbReference type="Pfam" id="PF08240"/>
    </source>
</evidence>
<evidence type="ECO:0000313" key="8">
    <source>
        <dbReference type="EMBL" id="SEJ87622.1"/>
    </source>
</evidence>
<sequence length="398" mass="42348">MRALCWTSGGELAVRQVPDPELRNEHDVIVQVRRSATCGADLPLLAGRVTGLAADDVLGHEFVGDVVEVGPAVRRHRVGDRVVVCASVACGGCWYCRQGLPSCCDNGSTEPAEAEAEWGHPVAGGFGQPRAAGGFAGSHAEYVRVPYADFGAFTVPEAVGDDRALFASDAAPAGWMGAEGGEVRPGDVVAVWGAGAVGQLAARSAWLLGADRVVVVDRHPARLLMARQHSGAETIDLRHTDVAAELRELSGGRGPDVCVEAVGGLAAEHRSLADRFTGRTRMPEAIREAVYACRKGGNVFVLNSGARFVDAFPTGAAVHKGLTVRGARQHGQRYIPMLLDRMARGELRTEHLATHHFPLERAVEGYALFRDRPEECLRAVFTPQEPHSPPGDTAVRVA</sequence>
<dbReference type="Proteomes" id="UP000198707">
    <property type="component" value="Unassembled WGS sequence"/>
</dbReference>
<keyword evidence="9" id="KW-1185">Reference proteome</keyword>
<evidence type="ECO:0000256" key="5">
    <source>
        <dbReference type="RuleBase" id="RU361277"/>
    </source>
</evidence>
<dbReference type="Gene3D" id="3.90.180.10">
    <property type="entry name" value="Medium-chain alcohol dehydrogenases, catalytic domain"/>
    <property type="match status" value="1"/>
</dbReference>